<comment type="caution">
    <text evidence="7">The sequence shown here is derived from an EMBL/GenBank/DDBJ whole genome shotgun (WGS) entry which is preliminary data.</text>
</comment>
<dbReference type="GO" id="GO:0005737">
    <property type="term" value="C:cytoplasm"/>
    <property type="evidence" value="ECO:0007669"/>
    <property type="project" value="TreeGrafter"/>
</dbReference>
<keyword evidence="3" id="KW-0547">Nucleotide-binding</keyword>
<keyword evidence="8" id="KW-1185">Reference proteome</keyword>
<dbReference type="InterPro" id="IPR011009">
    <property type="entry name" value="Kinase-like_dom_sf"/>
</dbReference>
<organism evidence="7 8">
    <name type="scientific">Dillenia turbinata</name>
    <dbReference type="NCBI Taxonomy" id="194707"/>
    <lineage>
        <taxon>Eukaryota</taxon>
        <taxon>Viridiplantae</taxon>
        <taxon>Streptophyta</taxon>
        <taxon>Embryophyta</taxon>
        <taxon>Tracheophyta</taxon>
        <taxon>Spermatophyta</taxon>
        <taxon>Magnoliopsida</taxon>
        <taxon>eudicotyledons</taxon>
        <taxon>Gunneridae</taxon>
        <taxon>Pentapetalae</taxon>
        <taxon>Dilleniales</taxon>
        <taxon>Dilleniaceae</taxon>
        <taxon>Dillenia</taxon>
    </lineage>
</organism>
<dbReference type="InterPro" id="IPR050538">
    <property type="entry name" value="MAP_kinase_kinase_kinase"/>
</dbReference>
<protein>
    <submittedName>
        <fullName evidence="7">Protein kinase domain</fullName>
    </submittedName>
</protein>
<dbReference type="InterPro" id="IPR000719">
    <property type="entry name" value="Prot_kinase_dom"/>
</dbReference>
<dbReference type="AlphaFoldDB" id="A0AAN8ZN45"/>
<dbReference type="PROSITE" id="PS50011">
    <property type="entry name" value="PROTEIN_KINASE_DOM"/>
    <property type="match status" value="1"/>
</dbReference>
<dbReference type="Proteomes" id="UP001370490">
    <property type="component" value="Unassembled WGS sequence"/>
</dbReference>
<keyword evidence="4 7" id="KW-0418">Kinase</keyword>
<sequence>MSMQSVPVPKLWQKLRETGALCAMKEVELSPDDSKSAECIKQPEQLFFFLRSSVRLVLNRPLRKLDLKVIFAVLLSTDSSFYELVFFVRRQYDIALSCFDTIKGANLLVDSSGVVKLADFGMAKHLTGQKYDLSMKGSPYWMAPELLQAVMQSEINSDLAFAMIYGV</sequence>
<dbReference type="PANTHER" id="PTHR48016:SF5">
    <property type="entry name" value="MITOGEN-ACTIVATED PROTEIN KINASE KINASE KINASE 5"/>
    <property type="match status" value="1"/>
</dbReference>
<reference evidence="7 8" key="1">
    <citation type="submission" date="2023-12" db="EMBL/GenBank/DDBJ databases">
        <title>A high-quality genome assembly for Dillenia turbinata (Dilleniales).</title>
        <authorList>
            <person name="Chanderbali A."/>
        </authorList>
    </citation>
    <scope>NUCLEOTIDE SEQUENCE [LARGE SCALE GENOMIC DNA]</scope>
    <source>
        <strain evidence="7">LSX21</strain>
        <tissue evidence="7">Leaf</tissue>
    </source>
</reference>
<evidence type="ECO:0000313" key="8">
    <source>
        <dbReference type="Proteomes" id="UP001370490"/>
    </source>
</evidence>
<evidence type="ECO:0000256" key="1">
    <source>
        <dbReference type="ARBA" id="ARBA00006529"/>
    </source>
</evidence>
<dbReference type="PANTHER" id="PTHR48016">
    <property type="entry name" value="MAP KINASE KINASE KINASE SSK2-RELATED-RELATED"/>
    <property type="match status" value="1"/>
</dbReference>
<evidence type="ECO:0000256" key="4">
    <source>
        <dbReference type="ARBA" id="ARBA00022777"/>
    </source>
</evidence>
<evidence type="ECO:0000259" key="6">
    <source>
        <dbReference type="PROSITE" id="PS50011"/>
    </source>
</evidence>
<proteinExistence type="inferred from homology"/>
<evidence type="ECO:0000256" key="5">
    <source>
        <dbReference type="ARBA" id="ARBA00022840"/>
    </source>
</evidence>
<accession>A0AAN8ZN45</accession>
<evidence type="ECO:0000256" key="2">
    <source>
        <dbReference type="ARBA" id="ARBA00022679"/>
    </source>
</evidence>
<gene>
    <name evidence="7" type="ORF">RJ641_029899</name>
</gene>
<evidence type="ECO:0000313" key="7">
    <source>
        <dbReference type="EMBL" id="KAK6940368.1"/>
    </source>
</evidence>
<keyword evidence="5" id="KW-0067">ATP-binding</keyword>
<comment type="similarity">
    <text evidence="1">Belongs to the protein kinase superfamily. STE Ser/Thr protein kinase family. MAP kinase kinase kinase subfamily.</text>
</comment>
<feature type="domain" description="Protein kinase" evidence="6">
    <location>
        <begin position="1"/>
        <end position="167"/>
    </location>
</feature>
<name>A0AAN8ZN45_9MAGN</name>
<dbReference type="Pfam" id="PF00069">
    <property type="entry name" value="Pkinase"/>
    <property type="match status" value="1"/>
</dbReference>
<dbReference type="SUPFAM" id="SSF56112">
    <property type="entry name" value="Protein kinase-like (PK-like)"/>
    <property type="match status" value="1"/>
</dbReference>
<dbReference type="GO" id="GO:0005524">
    <property type="term" value="F:ATP binding"/>
    <property type="evidence" value="ECO:0007669"/>
    <property type="project" value="UniProtKB-KW"/>
</dbReference>
<dbReference type="Gene3D" id="1.10.510.10">
    <property type="entry name" value="Transferase(Phosphotransferase) domain 1"/>
    <property type="match status" value="1"/>
</dbReference>
<dbReference type="EMBL" id="JBAMMX010000005">
    <property type="protein sequence ID" value="KAK6940368.1"/>
    <property type="molecule type" value="Genomic_DNA"/>
</dbReference>
<evidence type="ECO:0000256" key="3">
    <source>
        <dbReference type="ARBA" id="ARBA00022741"/>
    </source>
</evidence>
<keyword evidence="2" id="KW-0808">Transferase</keyword>
<dbReference type="GO" id="GO:0004709">
    <property type="term" value="F:MAP kinase kinase kinase activity"/>
    <property type="evidence" value="ECO:0007669"/>
    <property type="project" value="TreeGrafter"/>
</dbReference>